<organism evidence="2 3">
    <name type="scientific">Paenibacillus gallinarum</name>
    <dbReference type="NCBI Taxonomy" id="2762232"/>
    <lineage>
        <taxon>Bacteria</taxon>
        <taxon>Bacillati</taxon>
        <taxon>Bacillota</taxon>
        <taxon>Bacilli</taxon>
        <taxon>Bacillales</taxon>
        <taxon>Paenibacillaceae</taxon>
        <taxon>Paenibacillus</taxon>
    </lineage>
</organism>
<comment type="caution">
    <text evidence="2">The sequence shown here is derived from an EMBL/GenBank/DDBJ whole genome shotgun (WGS) entry which is preliminary data.</text>
</comment>
<feature type="domain" description="Helix-turn-helix" evidence="1">
    <location>
        <begin position="42"/>
        <end position="96"/>
    </location>
</feature>
<dbReference type="SUPFAM" id="SSF46955">
    <property type="entry name" value="Putative DNA-binding domain"/>
    <property type="match status" value="1"/>
</dbReference>
<evidence type="ECO:0000313" key="3">
    <source>
        <dbReference type="Proteomes" id="UP000608071"/>
    </source>
</evidence>
<dbReference type="InterPro" id="IPR041657">
    <property type="entry name" value="HTH_17"/>
</dbReference>
<dbReference type="InterPro" id="IPR036388">
    <property type="entry name" value="WH-like_DNA-bd_sf"/>
</dbReference>
<evidence type="ECO:0000313" key="2">
    <source>
        <dbReference type="EMBL" id="MBD7967712.1"/>
    </source>
</evidence>
<sequence>MIQSKVGSDFLEAVVERVAEKLLPQIIESLNSKLVTQKDITMDPEEVARYIGVSKDTIYKMCADGSIPHLKVGAANSRKKKYLFSSLSIDKWRKEQEEVNYTKKGTVVV</sequence>
<reference evidence="2 3" key="1">
    <citation type="submission" date="2020-08" db="EMBL/GenBank/DDBJ databases">
        <title>A Genomic Blueprint of the Chicken Gut Microbiome.</title>
        <authorList>
            <person name="Gilroy R."/>
            <person name="Ravi A."/>
            <person name="Getino M."/>
            <person name="Pursley I."/>
            <person name="Horton D.L."/>
            <person name="Alikhan N.-F."/>
            <person name="Baker D."/>
            <person name="Gharbi K."/>
            <person name="Hall N."/>
            <person name="Watson M."/>
            <person name="Adriaenssens E.M."/>
            <person name="Foster-Nyarko E."/>
            <person name="Jarju S."/>
            <person name="Secka A."/>
            <person name="Antonio M."/>
            <person name="Oren A."/>
            <person name="Chaudhuri R."/>
            <person name="La Ragione R.M."/>
            <person name="Hildebrand F."/>
            <person name="Pallen M.J."/>
        </authorList>
    </citation>
    <scope>NUCLEOTIDE SEQUENCE [LARGE SCALE GENOMIC DNA]</scope>
    <source>
        <strain evidence="2 3">Sa2BVA9</strain>
    </source>
</reference>
<evidence type="ECO:0000259" key="1">
    <source>
        <dbReference type="Pfam" id="PF12728"/>
    </source>
</evidence>
<protein>
    <submittedName>
        <fullName evidence="2">Helix-turn-helix domain-containing protein</fullName>
    </submittedName>
</protein>
<accession>A0ABR8SW24</accession>
<dbReference type="Proteomes" id="UP000608071">
    <property type="component" value="Unassembled WGS sequence"/>
</dbReference>
<proteinExistence type="predicted"/>
<dbReference type="Gene3D" id="1.10.10.10">
    <property type="entry name" value="Winged helix-like DNA-binding domain superfamily/Winged helix DNA-binding domain"/>
    <property type="match status" value="1"/>
</dbReference>
<gene>
    <name evidence="2" type="ORF">H9647_06540</name>
</gene>
<dbReference type="RefSeq" id="WP_191798953.1">
    <property type="nucleotide sequence ID" value="NZ_JACSQL010000002.1"/>
</dbReference>
<dbReference type="Pfam" id="PF12728">
    <property type="entry name" value="HTH_17"/>
    <property type="match status" value="1"/>
</dbReference>
<dbReference type="NCBIfam" id="TIGR01764">
    <property type="entry name" value="excise"/>
    <property type="match status" value="1"/>
</dbReference>
<name>A0ABR8SW24_9BACL</name>
<dbReference type="InterPro" id="IPR010093">
    <property type="entry name" value="SinI_DNA-bd"/>
</dbReference>
<dbReference type="InterPro" id="IPR009061">
    <property type="entry name" value="DNA-bd_dom_put_sf"/>
</dbReference>
<dbReference type="EMBL" id="JACSQL010000002">
    <property type="protein sequence ID" value="MBD7967712.1"/>
    <property type="molecule type" value="Genomic_DNA"/>
</dbReference>
<keyword evidence="3" id="KW-1185">Reference proteome</keyword>